<comment type="caution">
    <text evidence="2">The sequence shown here is derived from an EMBL/GenBank/DDBJ whole genome shotgun (WGS) entry which is preliminary data.</text>
</comment>
<evidence type="ECO:0000313" key="3">
    <source>
        <dbReference type="Proteomes" id="UP001396334"/>
    </source>
</evidence>
<protein>
    <submittedName>
        <fullName evidence="2">Uncharacterized protein</fullName>
    </submittedName>
</protein>
<organism evidence="2 3">
    <name type="scientific">Hibiscus sabdariffa</name>
    <name type="common">roselle</name>
    <dbReference type="NCBI Taxonomy" id="183260"/>
    <lineage>
        <taxon>Eukaryota</taxon>
        <taxon>Viridiplantae</taxon>
        <taxon>Streptophyta</taxon>
        <taxon>Embryophyta</taxon>
        <taxon>Tracheophyta</taxon>
        <taxon>Spermatophyta</taxon>
        <taxon>Magnoliopsida</taxon>
        <taxon>eudicotyledons</taxon>
        <taxon>Gunneridae</taxon>
        <taxon>Pentapetalae</taxon>
        <taxon>rosids</taxon>
        <taxon>malvids</taxon>
        <taxon>Malvales</taxon>
        <taxon>Malvaceae</taxon>
        <taxon>Malvoideae</taxon>
        <taxon>Hibiscus</taxon>
    </lineage>
</organism>
<feature type="transmembrane region" description="Helical" evidence="1">
    <location>
        <begin position="241"/>
        <end position="261"/>
    </location>
</feature>
<name>A0ABR2TYJ3_9ROSI</name>
<reference evidence="2 3" key="1">
    <citation type="journal article" date="2024" name="G3 (Bethesda)">
        <title>Genome assembly of Hibiscus sabdariffa L. provides insights into metabolisms of medicinal natural products.</title>
        <authorList>
            <person name="Kim T."/>
        </authorList>
    </citation>
    <scope>NUCLEOTIDE SEQUENCE [LARGE SCALE GENOMIC DNA]</scope>
    <source>
        <strain evidence="2">TK-2024</strain>
        <tissue evidence="2">Old leaves</tissue>
    </source>
</reference>
<sequence length="289" mass="32096">MWDEGSCFALVSFAWELSRKKKAKYGFFFGFSQVGASNGTTQSFGGRSPLSHSPSLFLSLSNPCFEVVDNPMGFLLCVEVDDVFILGILAVKVSGEAVNLTVVVICVFIASPPVDITSAGAMVSTTSHELTRVWSWLSYKGFVDYNPFVLFLFEWYANNAFEMLGSTLLYESLRVQVESIEMAGVRWIMDSWDRDARLWAKSGMGSTNWAQPKLTGSGQMAWFLGQAYVSGLELLGLGSALWAWGFLGSTYWIGFGLADLFRTRPKPRPIRPVRGWLTSLPPNAVRDRI</sequence>
<proteinExistence type="predicted"/>
<keyword evidence="1" id="KW-1133">Transmembrane helix</keyword>
<evidence type="ECO:0000256" key="1">
    <source>
        <dbReference type="SAM" id="Phobius"/>
    </source>
</evidence>
<accession>A0ABR2TYJ3</accession>
<keyword evidence="1" id="KW-0472">Membrane</keyword>
<dbReference type="EMBL" id="JBBPBN010000004">
    <property type="protein sequence ID" value="KAK9042538.1"/>
    <property type="molecule type" value="Genomic_DNA"/>
</dbReference>
<dbReference type="Proteomes" id="UP001396334">
    <property type="component" value="Unassembled WGS sequence"/>
</dbReference>
<gene>
    <name evidence="2" type="ORF">V6N11_017607</name>
</gene>
<keyword evidence="3" id="KW-1185">Reference proteome</keyword>
<evidence type="ECO:0000313" key="2">
    <source>
        <dbReference type="EMBL" id="KAK9042538.1"/>
    </source>
</evidence>
<keyword evidence="1" id="KW-0812">Transmembrane</keyword>